<proteinExistence type="predicted"/>
<dbReference type="SUPFAM" id="SSF63829">
    <property type="entry name" value="Calcium-dependent phosphotriesterase"/>
    <property type="match status" value="3"/>
</dbReference>
<feature type="signal peptide" evidence="6">
    <location>
        <begin position="1"/>
        <end position="23"/>
    </location>
</feature>
<feature type="chain" id="PRO_5021217311" evidence="6">
    <location>
        <begin position="24"/>
        <end position="1082"/>
    </location>
</feature>
<reference evidence="8 9" key="1">
    <citation type="submission" date="2019-06" db="EMBL/GenBank/DDBJ databases">
        <title>Lysobacter alkalisoli sp. nov. isolated from saline soil.</title>
        <authorList>
            <person name="Sun J.-Q."/>
            <person name="Xu L."/>
        </authorList>
    </citation>
    <scope>NUCLEOTIDE SEQUENCE [LARGE SCALE GENOMIC DNA]</scope>
    <source>
        <strain evidence="8 9">JCM 31130</strain>
    </source>
</reference>
<comment type="caution">
    <text evidence="8">The sequence shown here is derived from an EMBL/GenBank/DDBJ whole genome shotgun (WGS) entry which is preliminary data.</text>
</comment>
<dbReference type="Gene3D" id="2.130.10.10">
    <property type="entry name" value="YVTN repeat-like/Quinoprotein amine dehydrogenase"/>
    <property type="match status" value="2"/>
</dbReference>
<dbReference type="GO" id="GO:0000155">
    <property type="term" value="F:phosphorelay sensor kinase activity"/>
    <property type="evidence" value="ECO:0007669"/>
    <property type="project" value="InterPro"/>
</dbReference>
<dbReference type="SMART" id="SM00387">
    <property type="entry name" value="HATPase_c"/>
    <property type="match status" value="1"/>
</dbReference>
<dbReference type="CDD" id="cd16917">
    <property type="entry name" value="HATPase_UhpB-NarQ-NarX-like"/>
    <property type="match status" value="1"/>
</dbReference>
<dbReference type="PANTHER" id="PTHR24421">
    <property type="entry name" value="NITRATE/NITRITE SENSOR PROTEIN NARX-RELATED"/>
    <property type="match status" value="1"/>
</dbReference>
<accession>A0A508AML0</accession>
<keyword evidence="6" id="KW-0732">Signal</keyword>
<dbReference type="InterPro" id="IPR015943">
    <property type="entry name" value="WD40/YVTN_repeat-like_dom_sf"/>
</dbReference>
<dbReference type="Proteomes" id="UP000318212">
    <property type="component" value="Unassembled WGS sequence"/>
</dbReference>
<dbReference type="RefSeq" id="WP_141517246.1">
    <property type="nucleotide sequence ID" value="NZ_VICE01000021.1"/>
</dbReference>
<evidence type="ECO:0000256" key="6">
    <source>
        <dbReference type="SAM" id="SignalP"/>
    </source>
</evidence>
<keyword evidence="4" id="KW-0175">Coiled coil</keyword>
<evidence type="ECO:0000256" key="5">
    <source>
        <dbReference type="SAM" id="Phobius"/>
    </source>
</evidence>
<evidence type="ECO:0000256" key="4">
    <source>
        <dbReference type="SAM" id="Coils"/>
    </source>
</evidence>
<dbReference type="Gene3D" id="1.20.5.1930">
    <property type="match status" value="1"/>
</dbReference>
<feature type="coiled-coil region" evidence="4">
    <location>
        <begin position="823"/>
        <end position="878"/>
    </location>
</feature>
<dbReference type="InterPro" id="IPR005467">
    <property type="entry name" value="His_kinase_dom"/>
</dbReference>
<dbReference type="EMBL" id="VICE01000021">
    <property type="protein sequence ID" value="TQD51029.1"/>
    <property type="molecule type" value="Genomic_DNA"/>
</dbReference>
<evidence type="ECO:0000256" key="1">
    <source>
        <dbReference type="ARBA" id="ARBA00022679"/>
    </source>
</evidence>
<name>A0A508AML0_9GAMM</name>
<keyword evidence="2 8" id="KW-0418">Kinase</keyword>
<organism evidence="8 9">
    <name type="scientific">Marilutibacter aestuarii</name>
    <dbReference type="NCBI Taxonomy" id="1706195"/>
    <lineage>
        <taxon>Bacteria</taxon>
        <taxon>Pseudomonadati</taxon>
        <taxon>Pseudomonadota</taxon>
        <taxon>Gammaproteobacteria</taxon>
        <taxon>Lysobacterales</taxon>
        <taxon>Lysobacteraceae</taxon>
        <taxon>Marilutibacter</taxon>
    </lineage>
</organism>
<dbReference type="Pfam" id="PF02518">
    <property type="entry name" value="HATPase_c"/>
    <property type="match status" value="1"/>
</dbReference>
<dbReference type="Pfam" id="PF07494">
    <property type="entry name" value="Reg_prop"/>
    <property type="match status" value="3"/>
</dbReference>
<dbReference type="Gene3D" id="2.60.40.10">
    <property type="entry name" value="Immunoglobulins"/>
    <property type="match status" value="1"/>
</dbReference>
<dbReference type="InterPro" id="IPR013783">
    <property type="entry name" value="Ig-like_fold"/>
</dbReference>
<evidence type="ECO:0000259" key="7">
    <source>
        <dbReference type="PROSITE" id="PS50109"/>
    </source>
</evidence>
<dbReference type="InterPro" id="IPR011712">
    <property type="entry name" value="Sig_transdc_His_kin_sub3_dim/P"/>
</dbReference>
<dbReference type="PROSITE" id="PS50109">
    <property type="entry name" value="HIS_KIN"/>
    <property type="match status" value="1"/>
</dbReference>
<dbReference type="InterPro" id="IPR036890">
    <property type="entry name" value="HATPase_C_sf"/>
</dbReference>
<dbReference type="PANTHER" id="PTHR24421:SF58">
    <property type="entry name" value="SIGNAL TRANSDUCTION HISTIDINE-PROTEIN KINASE_PHOSPHATASE UHPB"/>
    <property type="match status" value="1"/>
</dbReference>
<dbReference type="Pfam" id="PF07730">
    <property type="entry name" value="HisKA_3"/>
    <property type="match status" value="1"/>
</dbReference>
<dbReference type="GO" id="GO:0046983">
    <property type="term" value="F:protein dimerization activity"/>
    <property type="evidence" value="ECO:0007669"/>
    <property type="project" value="InterPro"/>
</dbReference>
<keyword evidence="1" id="KW-0808">Transferase</keyword>
<keyword evidence="3" id="KW-0902">Two-component regulatory system</keyword>
<feature type="transmembrane region" description="Helical" evidence="5">
    <location>
        <begin position="798"/>
        <end position="818"/>
    </location>
</feature>
<dbReference type="Gene3D" id="3.30.565.10">
    <property type="entry name" value="Histidine kinase-like ATPase, C-terminal domain"/>
    <property type="match status" value="1"/>
</dbReference>
<dbReference type="SUPFAM" id="SSF55874">
    <property type="entry name" value="ATPase domain of HSP90 chaperone/DNA topoisomerase II/histidine kinase"/>
    <property type="match status" value="1"/>
</dbReference>
<dbReference type="OrthoDB" id="176203at2"/>
<gene>
    <name evidence="8" type="ORF">FKV25_02630</name>
</gene>
<dbReference type="AlphaFoldDB" id="A0A508AML0"/>
<protein>
    <submittedName>
        <fullName evidence="8">Histidine kinase</fullName>
    </submittedName>
</protein>
<dbReference type="GO" id="GO:0016020">
    <property type="term" value="C:membrane"/>
    <property type="evidence" value="ECO:0007669"/>
    <property type="project" value="InterPro"/>
</dbReference>
<dbReference type="InterPro" id="IPR003594">
    <property type="entry name" value="HATPase_dom"/>
</dbReference>
<keyword evidence="5" id="KW-0472">Membrane</keyword>
<sequence>MRRAATACLCLGLASVAGPAAWAQDAPVASDAPEARAGSGFVLLGEQRPFQAEVITELMQDRVGFLWIGTREGLFQYDGQRFRKFQHDAGDPASLSSNAIRGMLEDGEGRLWVNTISGGLNLLDRSSWTFRHFKHQGAPGGLSHDGVFALAEAGGGRLWVGTQAGLDLLDPATGRAEPRPLGDKGGEFIMTLLRGADGRLWVGTLGQGLFRETADGGFEAVRMRDPGAEPPGDIFGLMQDADGVVWVGARDGLYQVMPVDGRLREATLLPAETGDELVNVTTLAPDPSGAIWVGTFGAGLYRLDPATMRIEAIDLGRTGAGAQHVDQGAALVDRQGGLLVGTFGAGLLRRPAPVLDIQGYRAGAGEAAGLRGEDVYAVLADGDDMLFGSFGGGVQRLDGATGRVEWFDAPETDGRRLDGVVALARSRDGSLWVGTSAGLYRRLPDGGMTAFTAPPGSPGEANPGYVYAMLEDSAGRLWVGSGGSGLYRFRPDAEDFLIYRPEPGNPRALSDDFVSALMEDRRGRLWVGTRSGGLNLCTVRDEDLDCEQLPPGEGAGVPSHHHVADLLEAPDGGVWIGTGGGGLNRVELDADRGIVGARVWTRADGLVDDNVMALAHAPDGALWITTRVGLSRLDPDGHFDNYTVADGLPTAVFNAKAADWLGGRLYLGGTRGVVSIDPGRWQRPGPPPPTVFTSVEGLERTTPLPAPPWALETLQVPWRQPFSLGFSVLSFDGGEAEYEYRLDDGEPWTSLGNRNQLTLHSLSPGRYRVGIRGRHAGTGWTSSAPLEIDIVPPWWRNAWLQAGAILLAFGLVLLTAIWRVRALQARNAELQALERQKDAALQASRDSQERLESAFARLRRLTMQLEAAKEEERKHIARELHDEFGQALTAAKINLRLALASPGGDAAEARIDDTLRVIERLIVQVRALSLDLRPPLLDELGLVAALEGYLDAVAQRSGVAIERDIATALPALDAERAIAVFRVVQEALTNALRHADAGRIRVALAQDGEAIAIEVADDGRGFDADGALEGRSRGFGLFGMGERVKDLGGHFALTSRPGRGTLIRATVPLANAGPTGLEDTST</sequence>
<keyword evidence="9" id="KW-1185">Reference proteome</keyword>
<dbReference type="InterPro" id="IPR050482">
    <property type="entry name" value="Sensor_HK_TwoCompSys"/>
</dbReference>
<evidence type="ECO:0000313" key="8">
    <source>
        <dbReference type="EMBL" id="TQD51029.1"/>
    </source>
</evidence>
<keyword evidence="5" id="KW-0812">Transmembrane</keyword>
<evidence type="ECO:0000256" key="2">
    <source>
        <dbReference type="ARBA" id="ARBA00022777"/>
    </source>
</evidence>
<evidence type="ECO:0000256" key="3">
    <source>
        <dbReference type="ARBA" id="ARBA00023012"/>
    </source>
</evidence>
<keyword evidence="5" id="KW-1133">Transmembrane helix</keyword>
<dbReference type="InterPro" id="IPR011110">
    <property type="entry name" value="Reg_prop"/>
</dbReference>
<feature type="domain" description="Histidine kinase" evidence="7">
    <location>
        <begin position="875"/>
        <end position="1071"/>
    </location>
</feature>
<evidence type="ECO:0000313" key="9">
    <source>
        <dbReference type="Proteomes" id="UP000318212"/>
    </source>
</evidence>